<dbReference type="RefSeq" id="WP_146383009.1">
    <property type="nucleotide sequence ID" value="NZ_VOEJ01000008.1"/>
</dbReference>
<dbReference type="EMBL" id="VOEJ01000008">
    <property type="protein sequence ID" value="TWR25852.1"/>
    <property type="molecule type" value="Genomic_DNA"/>
</dbReference>
<feature type="compositionally biased region" description="Polar residues" evidence="1">
    <location>
        <begin position="81"/>
        <end position="90"/>
    </location>
</feature>
<keyword evidence="3" id="KW-1185">Reference proteome</keyword>
<sequence>MENISAKIKGFMVVLLAVTVLRCKPGHRVIIRSNDGSHYQKTEYSGQVVFTADKKGIEHISDGGYLLFERDDEKFEAHPEQNGTSNTVSTEMKWMN</sequence>
<protein>
    <submittedName>
        <fullName evidence="2">Uncharacterized protein</fullName>
    </submittedName>
</protein>
<dbReference type="OrthoDB" id="797519at2"/>
<accession>A0A563U3F1</accession>
<organism evidence="2 3">
    <name type="scientific">Mucilaginibacter pallidiroseus</name>
    <dbReference type="NCBI Taxonomy" id="2599295"/>
    <lineage>
        <taxon>Bacteria</taxon>
        <taxon>Pseudomonadati</taxon>
        <taxon>Bacteroidota</taxon>
        <taxon>Sphingobacteriia</taxon>
        <taxon>Sphingobacteriales</taxon>
        <taxon>Sphingobacteriaceae</taxon>
        <taxon>Mucilaginibacter</taxon>
    </lineage>
</organism>
<gene>
    <name evidence="2" type="ORF">FPZ43_16355</name>
</gene>
<evidence type="ECO:0000313" key="2">
    <source>
        <dbReference type="EMBL" id="TWR25852.1"/>
    </source>
</evidence>
<comment type="caution">
    <text evidence="2">The sequence shown here is derived from an EMBL/GenBank/DDBJ whole genome shotgun (WGS) entry which is preliminary data.</text>
</comment>
<proteinExistence type="predicted"/>
<evidence type="ECO:0000256" key="1">
    <source>
        <dbReference type="SAM" id="MobiDB-lite"/>
    </source>
</evidence>
<reference evidence="2 3" key="1">
    <citation type="submission" date="2019-07" db="EMBL/GenBank/DDBJ databases">
        <authorList>
            <person name="Kim J."/>
        </authorList>
    </citation>
    <scope>NUCLEOTIDE SEQUENCE [LARGE SCALE GENOMIC DNA]</scope>
    <source>
        <strain evidence="3">dk17</strain>
    </source>
</reference>
<dbReference type="AlphaFoldDB" id="A0A563U3F1"/>
<evidence type="ECO:0000313" key="3">
    <source>
        <dbReference type="Proteomes" id="UP000320042"/>
    </source>
</evidence>
<name>A0A563U3F1_9SPHI</name>
<dbReference type="Proteomes" id="UP000320042">
    <property type="component" value="Unassembled WGS sequence"/>
</dbReference>
<feature type="region of interest" description="Disordered" evidence="1">
    <location>
        <begin position="76"/>
        <end position="96"/>
    </location>
</feature>